<evidence type="ECO:0000313" key="2">
    <source>
        <dbReference type="Proteomes" id="UP000233786"/>
    </source>
</evidence>
<dbReference type="STRING" id="994479.GCA_000194155_04379"/>
<dbReference type="Pfam" id="PF06224">
    <property type="entry name" value="AlkZ-like"/>
    <property type="match status" value="1"/>
</dbReference>
<dbReference type="RefSeq" id="WP_101376389.1">
    <property type="nucleotide sequence ID" value="NZ_CP061007.1"/>
</dbReference>
<keyword evidence="2" id="KW-1185">Reference proteome</keyword>
<name>A0A2N3XTS4_SACSN</name>
<organism evidence="1 2">
    <name type="scientific">Saccharopolyspora spinosa</name>
    <dbReference type="NCBI Taxonomy" id="60894"/>
    <lineage>
        <taxon>Bacteria</taxon>
        <taxon>Bacillati</taxon>
        <taxon>Actinomycetota</taxon>
        <taxon>Actinomycetes</taxon>
        <taxon>Pseudonocardiales</taxon>
        <taxon>Pseudonocardiaceae</taxon>
        <taxon>Saccharopolyspora</taxon>
    </lineage>
</organism>
<accession>A0A2N3XTS4</accession>
<dbReference type="OrthoDB" id="9148135at2"/>
<dbReference type="Proteomes" id="UP000233786">
    <property type="component" value="Unassembled WGS sequence"/>
</dbReference>
<dbReference type="InterPro" id="IPR009351">
    <property type="entry name" value="AlkZ-like"/>
</dbReference>
<protein>
    <submittedName>
        <fullName evidence="1">Winged helix DNA-binding protein</fullName>
    </submittedName>
</protein>
<dbReference type="AlphaFoldDB" id="A0A2N3XTS4"/>
<comment type="caution">
    <text evidence="1">The sequence shown here is derived from an EMBL/GenBank/DDBJ whole genome shotgun (WGS) entry which is preliminary data.</text>
</comment>
<dbReference type="PANTHER" id="PTHR38479">
    <property type="entry name" value="LMO0824 PROTEIN"/>
    <property type="match status" value="1"/>
</dbReference>
<proteinExistence type="predicted"/>
<keyword evidence="1" id="KW-0238">DNA-binding</keyword>
<sequence>MTVLGLRELNRATLERQLLLRRSERSAVETIDHLVGMQAQAPFPPYFGLWTRLARFQPDDLAQRLLDRSVVRIVLMRGTVHLVSAADCLRLRPLVQPIMDGAVRTNTQHRAEIAGLDHAEITALGRELLDEQPRTAAQLGPLLAERWPDRKPASLAFALRNLLPLVQIPPRAVWGCSGQPTYATAETWLGRPLAAEPSLEDVLRRYLAAFGPATIADMQAWSGLRGLKEVVPRLDLRTFRDENGRQLLDLPDAPRPDPDVPSPPRFLAPFDNVLLSHKDRSRVMHEDDRKRLFSMKNAVLPGTILVDGFLHGTWRLDRRKDTATLLIEPYRKLTEAGADAVALEGRRLLQFAEPDAADHDVRITSVAA</sequence>
<dbReference type="EMBL" id="PJNB01000001">
    <property type="protein sequence ID" value="PKW14088.1"/>
    <property type="molecule type" value="Genomic_DNA"/>
</dbReference>
<gene>
    <name evidence="1" type="ORF">A8926_1671</name>
</gene>
<dbReference type="PANTHER" id="PTHR38479:SF2">
    <property type="entry name" value="WINGED HELIX DNA-BINDING DOMAIN-CONTAINING PROTEIN"/>
    <property type="match status" value="1"/>
</dbReference>
<evidence type="ECO:0000313" key="1">
    <source>
        <dbReference type="EMBL" id="PKW14088.1"/>
    </source>
</evidence>
<reference evidence="1" key="1">
    <citation type="submission" date="2017-12" db="EMBL/GenBank/DDBJ databases">
        <title>Sequencing the genomes of 1000 Actinobacteria strains.</title>
        <authorList>
            <person name="Klenk H.-P."/>
        </authorList>
    </citation>
    <scope>NUCLEOTIDE SEQUENCE [LARGE SCALE GENOMIC DNA]</scope>
    <source>
        <strain evidence="1">DSM 44228</strain>
    </source>
</reference>
<dbReference type="GO" id="GO:0003677">
    <property type="term" value="F:DNA binding"/>
    <property type="evidence" value="ECO:0007669"/>
    <property type="project" value="UniProtKB-KW"/>
</dbReference>